<dbReference type="InterPro" id="IPR015590">
    <property type="entry name" value="Aldehyde_DH_dom"/>
</dbReference>
<evidence type="ECO:0000259" key="11">
    <source>
        <dbReference type="Pfam" id="PF00465"/>
    </source>
</evidence>
<evidence type="ECO:0000256" key="2">
    <source>
        <dbReference type="ARBA" id="ARBA00023002"/>
    </source>
</evidence>
<dbReference type="Pfam" id="PF00465">
    <property type="entry name" value="Fe-ADH"/>
    <property type="match status" value="1"/>
</dbReference>
<feature type="domain" description="Alcohol dehydrogenase iron-type/glycerol dehydrogenase GldA" evidence="11">
    <location>
        <begin position="457"/>
        <end position="633"/>
    </location>
</feature>
<dbReference type="Gene3D" id="3.40.309.10">
    <property type="entry name" value="Aldehyde Dehydrogenase, Chain A, domain 2"/>
    <property type="match status" value="1"/>
</dbReference>
<dbReference type="PIRSF" id="PIRSF000111">
    <property type="entry name" value="ALDH_ADH"/>
    <property type="match status" value="1"/>
</dbReference>
<evidence type="ECO:0000256" key="8">
    <source>
        <dbReference type="PIRNR" id="PIRNR000111"/>
    </source>
</evidence>
<feature type="domain" description="Aldehyde dehydrogenase" evidence="10">
    <location>
        <begin position="4"/>
        <end position="268"/>
    </location>
</feature>
<dbReference type="PANTHER" id="PTHR11496">
    <property type="entry name" value="ALCOHOL DEHYDROGENASE"/>
    <property type="match status" value="1"/>
</dbReference>
<dbReference type="InterPro" id="IPR034789">
    <property type="entry name" value="AAD_C"/>
</dbReference>
<dbReference type="InterPro" id="IPR016163">
    <property type="entry name" value="Ald_DH_C"/>
</dbReference>
<feature type="region of interest" description="Disordered" evidence="9">
    <location>
        <begin position="877"/>
        <end position="900"/>
    </location>
</feature>
<dbReference type="RefSeq" id="WP_160650417.1">
    <property type="nucleotide sequence ID" value="NZ_RSEJ01000008.1"/>
</dbReference>
<dbReference type="EMBL" id="RSEJ01000008">
    <property type="protein sequence ID" value="NBI52787.1"/>
    <property type="molecule type" value="Genomic_DNA"/>
</dbReference>
<dbReference type="InterPro" id="IPR056798">
    <property type="entry name" value="ADH_Fe_C"/>
</dbReference>
<accession>A0ABW9YGS3</accession>
<dbReference type="NCBIfam" id="NF010378">
    <property type="entry name" value="PRK13805.1"/>
    <property type="match status" value="1"/>
</dbReference>
<gene>
    <name evidence="13" type="ORF">EIZ48_09395</name>
</gene>
<dbReference type="InterPro" id="IPR001670">
    <property type="entry name" value="ADH_Fe/GldA"/>
</dbReference>
<dbReference type="InterPro" id="IPR016161">
    <property type="entry name" value="Ald_DH/histidinol_DH"/>
</dbReference>
<keyword evidence="4" id="KW-0520">NAD</keyword>
<evidence type="ECO:0000259" key="12">
    <source>
        <dbReference type="Pfam" id="PF25137"/>
    </source>
</evidence>
<dbReference type="PROSITE" id="PS00913">
    <property type="entry name" value="ADH_IRON_1"/>
    <property type="match status" value="1"/>
</dbReference>
<feature type="compositionally biased region" description="Basic and acidic residues" evidence="9">
    <location>
        <begin position="889"/>
        <end position="900"/>
    </location>
</feature>
<comment type="caution">
    <text evidence="13">The sequence shown here is derived from an EMBL/GenBank/DDBJ whole genome shotgun (WGS) entry which is preliminary data.</text>
</comment>
<dbReference type="CDD" id="cd07122">
    <property type="entry name" value="ALDH_F20_ACDH"/>
    <property type="match status" value="1"/>
</dbReference>
<sequence length="900" mass="97303">MPVTNMAELDAMIARVKAAQKEFATFSQEQVDKIFRAASLAANNARIPLAQQAVAESGMGIVEDKVIKNHFASEFIYNKYKDEPTCGILEENEEFGTMTIAEPVGIICGIVPTTNPTSTAIFKSLISLKTRNAIIFSPHPRAKNSTNDAAKLVLDAAIAAGAPKDIIGWIDQPSVELSNALMKHDDINLILATGGPGMVKAAYSSGKPAIGVGAGNVPVVIDETADVKRAVASVLMSKTFDNGVVCASEQAVIVMDEVYDEVKERFASHNGYVLTKSEADKVRKVLLINGNLNADIVGQPATKIAEMAGVKVPADTKILIGEGVEVKYEDEFAHEKLSPTLGMFRASSFENAVEQAVTMVEIGGIGHTSGLYTNQDVNQDRIKYFGDKLKTARILVNIPTTHGGIGDLYNFNVAPSLTLGCGSWGGNSISENVGPKHLINKKTVAKRAENMLWHKLPKSIYFRRGSLPIALGDLEGKKRAFLVTDRFLFNNGYADEIVALLKAQGIEVQTFFDVEADPTLSVVEKGAEAMNSFQPDVILALGGGSPMDAAKIMWVMYEHPETEFADLAMRFMDIRKRIYKFPKMGKKAELVCITTTSGTGSEVTPFAVVTDDTTGAKYPLADYELTPQMAIVDANLVMNMPKSLTAFGGYDAVTHALEAYVSVLANEYSDGQALQALKMLKEYLPSSYANGANDPIAREKVHNAATIAGIAFANAFLGVCHSMAHKIGNAFHLPHGLANALLISDVVRFNANDNPTKQTAFSQYDRPQARRRYAEVADHLGLSQAGDRTAQKIERLLGWLDELKGDLDIPRSIQAAGVSESDFLAQLDTLSVDAFDDQCTGANPRYPLISELKDVLTASYYGKAYVEGETFEGTTVIKKSEKNSVAAEKPSKAKKEKAEA</sequence>
<evidence type="ECO:0000256" key="4">
    <source>
        <dbReference type="ARBA" id="ARBA00023027"/>
    </source>
</evidence>
<dbReference type="Pfam" id="PF00171">
    <property type="entry name" value="Aldedh"/>
    <property type="match status" value="1"/>
</dbReference>
<dbReference type="InterPro" id="IPR039697">
    <property type="entry name" value="Alcohol_dehydrogenase_Fe"/>
</dbReference>
<dbReference type="InterPro" id="IPR016162">
    <property type="entry name" value="Ald_DH_N"/>
</dbReference>
<evidence type="ECO:0000256" key="6">
    <source>
        <dbReference type="ARBA" id="ARBA00035641"/>
    </source>
</evidence>
<proteinExistence type="inferred from homology"/>
<keyword evidence="5" id="KW-0511">Multifunctional enzyme</keyword>
<evidence type="ECO:0000259" key="10">
    <source>
        <dbReference type="Pfam" id="PF00171"/>
    </source>
</evidence>
<comment type="cofactor">
    <cofactor evidence="1">
        <name>Fe(2+)</name>
        <dbReference type="ChEBI" id="CHEBI:29033"/>
    </cofactor>
</comment>
<evidence type="ECO:0000256" key="9">
    <source>
        <dbReference type="SAM" id="MobiDB-lite"/>
    </source>
</evidence>
<dbReference type="PANTHER" id="PTHR11496:SF83">
    <property type="entry name" value="HYDROXYACID-OXOACID TRANSHYDROGENASE, MITOCHONDRIAL"/>
    <property type="match status" value="1"/>
</dbReference>
<dbReference type="SUPFAM" id="SSF56796">
    <property type="entry name" value="Dehydroquinate synthase-like"/>
    <property type="match status" value="1"/>
</dbReference>
<reference evidence="13 14" key="1">
    <citation type="journal article" date="2017" name="Int. J. Syst. Evol. Microbiol.">
        <title>Photobacterium alginatilyticum sp. nov., a marine bacterium isolated from bottom seawater.</title>
        <authorList>
            <person name="Wang X."/>
            <person name="Wang Y."/>
            <person name="Yang X."/>
            <person name="Sun H."/>
            <person name="Li B."/>
            <person name="Zhang X.H."/>
        </authorList>
    </citation>
    <scope>NUCLEOTIDE SEQUENCE [LARGE SCALE GENOMIC DNA]</scope>
    <source>
        <strain evidence="13 14">P03D4</strain>
    </source>
</reference>
<evidence type="ECO:0000256" key="7">
    <source>
        <dbReference type="ARBA" id="ARBA00035645"/>
    </source>
</evidence>
<keyword evidence="3" id="KW-0408">Iron</keyword>
<dbReference type="Gene3D" id="3.40.50.1970">
    <property type="match status" value="1"/>
</dbReference>
<dbReference type="Proteomes" id="UP000738517">
    <property type="component" value="Unassembled WGS sequence"/>
</dbReference>
<keyword evidence="2 8" id="KW-0560">Oxidoreductase</keyword>
<organism evidence="13 14">
    <name type="scientific">Photobacterium alginatilyticum</name>
    <dbReference type="NCBI Taxonomy" id="1775171"/>
    <lineage>
        <taxon>Bacteria</taxon>
        <taxon>Pseudomonadati</taxon>
        <taxon>Pseudomonadota</taxon>
        <taxon>Gammaproteobacteria</taxon>
        <taxon>Vibrionales</taxon>
        <taxon>Vibrionaceae</taxon>
        <taxon>Photobacterium</taxon>
    </lineage>
</organism>
<evidence type="ECO:0000256" key="1">
    <source>
        <dbReference type="ARBA" id="ARBA00001954"/>
    </source>
</evidence>
<dbReference type="Gene3D" id="1.20.1090.10">
    <property type="entry name" value="Dehydroquinate synthase-like - alpha domain"/>
    <property type="match status" value="1"/>
</dbReference>
<dbReference type="InterPro" id="IPR012079">
    <property type="entry name" value="Bifunc_Ald-ADH"/>
</dbReference>
<dbReference type="SUPFAM" id="SSF53720">
    <property type="entry name" value="ALDH-like"/>
    <property type="match status" value="1"/>
</dbReference>
<dbReference type="InterPro" id="IPR018211">
    <property type="entry name" value="ADH_Fe_CS"/>
</dbReference>
<comment type="similarity">
    <text evidence="6 8">In the N-terminal section; belongs to the aldehyde dehydrogenase family.</text>
</comment>
<evidence type="ECO:0000313" key="13">
    <source>
        <dbReference type="EMBL" id="NBI52787.1"/>
    </source>
</evidence>
<dbReference type="Pfam" id="PF25137">
    <property type="entry name" value="ADH_Fe_C"/>
    <property type="match status" value="1"/>
</dbReference>
<name>A0ABW9YGS3_9GAMM</name>
<dbReference type="CDD" id="cd08178">
    <property type="entry name" value="AAD_C"/>
    <property type="match status" value="1"/>
</dbReference>
<evidence type="ECO:0000256" key="3">
    <source>
        <dbReference type="ARBA" id="ARBA00023004"/>
    </source>
</evidence>
<protein>
    <recommendedName>
        <fullName evidence="8">Aldehyde-alcohol dehydrogenase</fullName>
    </recommendedName>
</protein>
<dbReference type="Gene3D" id="3.40.605.10">
    <property type="entry name" value="Aldehyde Dehydrogenase, Chain A, domain 1"/>
    <property type="match status" value="1"/>
</dbReference>
<keyword evidence="14" id="KW-1185">Reference proteome</keyword>
<feature type="domain" description="Fe-containing alcohol dehydrogenase-like C-terminal" evidence="12">
    <location>
        <begin position="645"/>
        <end position="859"/>
    </location>
</feature>
<evidence type="ECO:0000313" key="14">
    <source>
        <dbReference type="Proteomes" id="UP000738517"/>
    </source>
</evidence>
<evidence type="ECO:0000256" key="5">
    <source>
        <dbReference type="ARBA" id="ARBA00023268"/>
    </source>
</evidence>
<comment type="similarity">
    <text evidence="7 8">In the C-terminal section; belongs to the iron-containing alcohol dehydrogenase family.</text>
</comment>